<accession>A0A922CD92</accession>
<evidence type="ECO:0000313" key="1">
    <source>
        <dbReference type="EMBL" id="KAG6441529.1"/>
    </source>
</evidence>
<dbReference type="EMBL" id="JH668286">
    <property type="protein sequence ID" value="KAG6441529.1"/>
    <property type="molecule type" value="Genomic_DNA"/>
</dbReference>
<evidence type="ECO:0000313" key="2">
    <source>
        <dbReference type="Proteomes" id="UP000791440"/>
    </source>
</evidence>
<dbReference type="EMBL" id="JH668286">
    <property type="protein sequence ID" value="KAG6441532.1"/>
    <property type="molecule type" value="Genomic_DNA"/>
</dbReference>
<keyword evidence="2" id="KW-1185">Reference proteome</keyword>
<protein>
    <submittedName>
        <fullName evidence="1">Uncharacterized protein</fullName>
    </submittedName>
</protein>
<gene>
    <name evidence="1" type="ORF">O3G_MSEX001860</name>
</gene>
<proteinExistence type="predicted"/>
<comment type="caution">
    <text evidence="1">The sequence shown here is derived from an EMBL/GenBank/DDBJ whole genome shotgun (WGS) entry which is preliminary data.</text>
</comment>
<organism evidence="1 2">
    <name type="scientific">Manduca sexta</name>
    <name type="common">Tobacco hawkmoth</name>
    <name type="synonym">Tobacco hornworm</name>
    <dbReference type="NCBI Taxonomy" id="7130"/>
    <lineage>
        <taxon>Eukaryota</taxon>
        <taxon>Metazoa</taxon>
        <taxon>Ecdysozoa</taxon>
        <taxon>Arthropoda</taxon>
        <taxon>Hexapoda</taxon>
        <taxon>Insecta</taxon>
        <taxon>Pterygota</taxon>
        <taxon>Neoptera</taxon>
        <taxon>Endopterygota</taxon>
        <taxon>Lepidoptera</taxon>
        <taxon>Glossata</taxon>
        <taxon>Ditrysia</taxon>
        <taxon>Bombycoidea</taxon>
        <taxon>Sphingidae</taxon>
        <taxon>Sphinginae</taxon>
        <taxon>Sphingini</taxon>
        <taxon>Manduca</taxon>
    </lineage>
</organism>
<dbReference type="Proteomes" id="UP000791440">
    <property type="component" value="Unassembled WGS sequence"/>
</dbReference>
<dbReference type="EMBL" id="JH668286">
    <property type="protein sequence ID" value="KAG6441530.1"/>
    <property type="molecule type" value="Genomic_DNA"/>
</dbReference>
<dbReference type="AlphaFoldDB" id="A0A922CD92"/>
<reference evidence="1" key="1">
    <citation type="journal article" date="2016" name="Insect Biochem. Mol. Biol.">
        <title>Multifaceted biological insights from a draft genome sequence of the tobacco hornworm moth, Manduca sexta.</title>
        <authorList>
            <person name="Kanost M.R."/>
            <person name="Arrese E.L."/>
            <person name="Cao X."/>
            <person name="Chen Y.R."/>
            <person name="Chellapilla S."/>
            <person name="Goldsmith M.R."/>
            <person name="Grosse-Wilde E."/>
            <person name="Heckel D.G."/>
            <person name="Herndon N."/>
            <person name="Jiang H."/>
            <person name="Papanicolaou A."/>
            <person name="Qu J."/>
            <person name="Soulages J.L."/>
            <person name="Vogel H."/>
            <person name="Walters J."/>
            <person name="Waterhouse R.M."/>
            <person name="Ahn S.J."/>
            <person name="Almeida F.C."/>
            <person name="An C."/>
            <person name="Aqrawi P."/>
            <person name="Bretschneider A."/>
            <person name="Bryant W.B."/>
            <person name="Bucks S."/>
            <person name="Chao H."/>
            <person name="Chevignon G."/>
            <person name="Christen J.M."/>
            <person name="Clarke D.F."/>
            <person name="Dittmer N.T."/>
            <person name="Ferguson L.C.F."/>
            <person name="Garavelou S."/>
            <person name="Gordon K.H.J."/>
            <person name="Gunaratna R.T."/>
            <person name="Han Y."/>
            <person name="Hauser F."/>
            <person name="He Y."/>
            <person name="Heidel-Fischer H."/>
            <person name="Hirsh A."/>
            <person name="Hu Y."/>
            <person name="Jiang H."/>
            <person name="Kalra D."/>
            <person name="Klinner C."/>
            <person name="Konig C."/>
            <person name="Kovar C."/>
            <person name="Kroll A.R."/>
            <person name="Kuwar S.S."/>
            <person name="Lee S.L."/>
            <person name="Lehman R."/>
            <person name="Li K."/>
            <person name="Li Z."/>
            <person name="Liang H."/>
            <person name="Lovelace S."/>
            <person name="Lu Z."/>
            <person name="Mansfield J.H."/>
            <person name="McCulloch K.J."/>
            <person name="Mathew T."/>
            <person name="Morton B."/>
            <person name="Muzny D.M."/>
            <person name="Neunemann D."/>
            <person name="Ongeri F."/>
            <person name="Pauchet Y."/>
            <person name="Pu L.L."/>
            <person name="Pyrousis I."/>
            <person name="Rao X.J."/>
            <person name="Redding A."/>
            <person name="Roesel C."/>
            <person name="Sanchez-Gracia A."/>
            <person name="Schaack S."/>
            <person name="Shukla A."/>
            <person name="Tetreau G."/>
            <person name="Wang Y."/>
            <person name="Xiong G.H."/>
            <person name="Traut W."/>
            <person name="Walsh T.K."/>
            <person name="Worley K.C."/>
            <person name="Wu D."/>
            <person name="Wu W."/>
            <person name="Wu Y.Q."/>
            <person name="Zhang X."/>
            <person name="Zou Z."/>
            <person name="Zucker H."/>
            <person name="Briscoe A.D."/>
            <person name="Burmester T."/>
            <person name="Clem R.J."/>
            <person name="Feyereisen R."/>
            <person name="Grimmelikhuijzen C.J.P."/>
            <person name="Hamodrakas S.J."/>
            <person name="Hansson B.S."/>
            <person name="Huguet E."/>
            <person name="Jermiin L.S."/>
            <person name="Lan Q."/>
            <person name="Lehman H.K."/>
            <person name="Lorenzen M."/>
            <person name="Merzendorfer H."/>
            <person name="Michalopoulos I."/>
            <person name="Morton D.B."/>
            <person name="Muthukrishnan S."/>
            <person name="Oakeshott J.G."/>
            <person name="Palmer W."/>
            <person name="Park Y."/>
            <person name="Passarelli A.L."/>
            <person name="Rozas J."/>
            <person name="Schwartz L.M."/>
            <person name="Smith W."/>
            <person name="Southgate A."/>
            <person name="Vilcinskas A."/>
            <person name="Vogt R."/>
            <person name="Wang P."/>
            <person name="Werren J."/>
            <person name="Yu X.Q."/>
            <person name="Zhou J.J."/>
            <person name="Brown S.J."/>
            <person name="Scherer S.E."/>
            <person name="Richards S."/>
            <person name="Blissard G.W."/>
        </authorList>
    </citation>
    <scope>NUCLEOTIDE SEQUENCE</scope>
</reference>
<reference evidence="1" key="2">
    <citation type="submission" date="2020-12" db="EMBL/GenBank/DDBJ databases">
        <authorList>
            <person name="Kanost M."/>
        </authorList>
    </citation>
    <scope>NUCLEOTIDE SEQUENCE</scope>
</reference>
<dbReference type="EMBL" id="JH668286">
    <property type="protein sequence ID" value="KAG6441531.1"/>
    <property type="molecule type" value="Genomic_DNA"/>
</dbReference>
<name>A0A922CD92_MANSE</name>
<sequence>MLKRLIIVTTALRIIFSSIFKDLGFYVLFGRYYDFPSKPLNRVWFKDNCPYTSYMDNYYSLKIYFYENFVYNELDIRDLSRK</sequence>